<evidence type="ECO:0000256" key="1">
    <source>
        <dbReference type="SAM" id="MobiDB-lite"/>
    </source>
</evidence>
<dbReference type="OMA" id="MSDHEHT"/>
<dbReference type="Proteomes" id="UP000219338">
    <property type="component" value="Unassembled WGS sequence"/>
</dbReference>
<evidence type="ECO:0000313" key="3">
    <source>
        <dbReference type="Proteomes" id="UP000219338"/>
    </source>
</evidence>
<name>A0A284RE36_ARMOS</name>
<reference evidence="3" key="1">
    <citation type="journal article" date="2017" name="Nat. Ecol. Evol.">
        <title>Genome expansion and lineage-specific genetic innovations in the forest pathogenic fungi Armillaria.</title>
        <authorList>
            <person name="Sipos G."/>
            <person name="Prasanna A.N."/>
            <person name="Walter M.C."/>
            <person name="O'Connor E."/>
            <person name="Balint B."/>
            <person name="Krizsan K."/>
            <person name="Kiss B."/>
            <person name="Hess J."/>
            <person name="Varga T."/>
            <person name="Slot J."/>
            <person name="Riley R."/>
            <person name="Boka B."/>
            <person name="Rigling D."/>
            <person name="Barry K."/>
            <person name="Lee J."/>
            <person name="Mihaltcheva S."/>
            <person name="LaButti K."/>
            <person name="Lipzen A."/>
            <person name="Waldron R."/>
            <person name="Moloney N.M."/>
            <person name="Sperisen C."/>
            <person name="Kredics L."/>
            <person name="Vagvoelgyi C."/>
            <person name="Patrignani A."/>
            <person name="Fitzpatrick D."/>
            <person name="Nagy I."/>
            <person name="Doyle S."/>
            <person name="Anderson J.B."/>
            <person name="Grigoriev I.V."/>
            <person name="Gueldener U."/>
            <person name="Muensterkoetter M."/>
            <person name="Nagy L.G."/>
        </authorList>
    </citation>
    <scope>NUCLEOTIDE SEQUENCE [LARGE SCALE GENOMIC DNA]</scope>
    <source>
        <strain evidence="3">C18/9</strain>
    </source>
</reference>
<dbReference type="OrthoDB" id="3039981at2759"/>
<accession>A0A284RE36</accession>
<keyword evidence="3" id="KW-1185">Reference proteome</keyword>
<organism evidence="2 3">
    <name type="scientific">Armillaria ostoyae</name>
    <name type="common">Armillaria root rot fungus</name>
    <dbReference type="NCBI Taxonomy" id="47428"/>
    <lineage>
        <taxon>Eukaryota</taxon>
        <taxon>Fungi</taxon>
        <taxon>Dikarya</taxon>
        <taxon>Basidiomycota</taxon>
        <taxon>Agaricomycotina</taxon>
        <taxon>Agaricomycetes</taxon>
        <taxon>Agaricomycetidae</taxon>
        <taxon>Agaricales</taxon>
        <taxon>Marasmiineae</taxon>
        <taxon>Physalacriaceae</taxon>
        <taxon>Armillaria</taxon>
    </lineage>
</organism>
<protein>
    <submittedName>
        <fullName evidence="2">Uncharacterized protein</fullName>
    </submittedName>
</protein>
<gene>
    <name evidence="2" type="ORF">ARMOST_10366</name>
</gene>
<dbReference type="EMBL" id="FUEG01000007">
    <property type="protein sequence ID" value="SJL07023.1"/>
    <property type="molecule type" value="Genomic_DNA"/>
</dbReference>
<feature type="compositionally biased region" description="Basic and acidic residues" evidence="1">
    <location>
        <begin position="83"/>
        <end position="107"/>
    </location>
</feature>
<evidence type="ECO:0000313" key="2">
    <source>
        <dbReference type="EMBL" id="SJL07023.1"/>
    </source>
</evidence>
<feature type="region of interest" description="Disordered" evidence="1">
    <location>
        <begin position="83"/>
        <end position="139"/>
    </location>
</feature>
<feature type="compositionally biased region" description="Basic residues" evidence="1">
    <location>
        <begin position="108"/>
        <end position="119"/>
    </location>
</feature>
<sequence length="257" mass="29112">MSDHEHTGTPGSDLAALVITSQNPGAWPDRFIAQPWLTFPQFVYPWSAGPILTRRAHGRPRKYDTPEEQAAAHALSQQRYYERNRDSLCRRGHRRYADRSDNQERSRRNVIPHQPRRPRSQGATTVAPQRKATTSEDWKNSLDKIRRKLAIQLAHQTSSSFAAKTYTHAVDSNTADAAATISEALEPFNKLQSRADFIATHIYRKMGCTDLWRDATVVTGQVKEVVDLLQDLLCSALLGVDELKKAYLDGTLLYLEK</sequence>
<dbReference type="AlphaFoldDB" id="A0A284RE36"/>
<proteinExistence type="predicted"/>